<dbReference type="GO" id="GO:0005634">
    <property type="term" value="C:nucleus"/>
    <property type="evidence" value="ECO:0007669"/>
    <property type="project" value="UniProtKB-SubCell"/>
</dbReference>
<dbReference type="PANTHER" id="PTHR10641">
    <property type="entry name" value="MYB FAMILY TRANSCRIPTION FACTOR"/>
    <property type="match status" value="1"/>
</dbReference>
<evidence type="ECO:0000256" key="1">
    <source>
        <dbReference type="ARBA" id="ARBA00004123"/>
    </source>
</evidence>
<keyword evidence="2" id="KW-0238">DNA-binding</keyword>
<organism evidence="5">
    <name type="scientific">Glycine max</name>
    <name type="common">Soybean</name>
    <name type="synonym">Glycine hispida</name>
    <dbReference type="NCBI Taxonomy" id="3847"/>
    <lineage>
        <taxon>Eukaryota</taxon>
        <taxon>Viridiplantae</taxon>
        <taxon>Streptophyta</taxon>
        <taxon>Embryophyta</taxon>
        <taxon>Tracheophyta</taxon>
        <taxon>Spermatophyta</taxon>
        <taxon>Magnoliopsida</taxon>
        <taxon>eudicotyledons</taxon>
        <taxon>Gunneridae</taxon>
        <taxon>Pentapetalae</taxon>
        <taxon>rosids</taxon>
        <taxon>fabids</taxon>
        <taxon>Fabales</taxon>
        <taxon>Fabaceae</taxon>
        <taxon>Papilionoideae</taxon>
        <taxon>50 kb inversion clade</taxon>
        <taxon>NPAAA clade</taxon>
        <taxon>indigoferoid/millettioid clade</taxon>
        <taxon>Phaseoleae</taxon>
        <taxon>Glycine</taxon>
        <taxon>Glycine subgen. Soja</taxon>
    </lineage>
</organism>
<reference evidence="5 6" key="1">
    <citation type="journal article" date="2010" name="Nature">
        <title>Genome sequence of the palaeopolyploid soybean.</title>
        <authorList>
            <person name="Schmutz J."/>
            <person name="Cannon S.B."/>
            <person name="Schlueter J."/>
            <person name="Ma J."/>
            <person name="Mitros T."/>
            <person name="Nelson W."/>
            <person name="Hyten D.L."/>
            <person name="Song Q."/>
            <person name="Thelen J.J."/>
            <person name="Cheng J."/>
            <person name="Xu D."/>
            <person name="Hellsten U."/>
            <person name="May G.D."/>
            <person name="Yu Y."/>
            <person name="Sakurai T."/>
            <person name="Umezawa T."/>
            <person name="Bhattacharyya M.K."/>
            <person name="Sandhu D."/>
            <person name="Valliyodan B."/>
            <person name="Lindquist E."/>
            <person name="Peto M."/>
            <person name="Grant D."/>
            <person name="Shu S."/>
            <person name="Goodstein D."/>
            <person name="Barry K."/>
            <person name="Futrell-Griggs M."/>
            <person name="Abernathy B."/>
            <person name="Du J."/>
            <person name="Tian Z."/>
            <person name="Zhu L."/>
            <person name="Gill N."/>
            <person name="Joshi T."/>
            <person name="Libault M."/>
            <person name="Sethuraman A."/>
            <person name="Zhang X.-C."/>
            <person name="Shinozaki K."/>
            <person name="Nguyen H.T."/>
            <person name="Wing R.A."/>
            <person name="Cregan P."/>
            <person name="Specht J."/>
            <person name="Grimwood J."/>
            <person name="Rokhsar D."/>
            <person name="Stacey G."/>
            <person name="Shoemaker R.C."/>
            <person name="Jackson S.A."/>
        </authorList>
    </citation>
    <scope>NUCLEOTIDE SEQUENCE [LARGE SCALE GENOMIC DNA]</scope>
    <source>
        <strain evidence="6">cv. Williams 82</strain>
        <tissue evidence="5">Callus</tissue>
    </source>
</reference>
<dbReference type="EMBL" id="CM000846">
    <property type="protein sequence ID" value="KRH22243.1"/>
    <property type="molecule type" value="Genomic_DNA"/>
</dbReference>
<gene>
    <name evidence="5" type="ORF">GLYMA_13G287800</name>
</gene>
<dbReference type="PANTHER" id="PTHR10641:SF1305">
    <property type="entry name" value="MYB TRANSCRIPTION FACTOR"/>
    <property type="match status" value="1"/>
</dbReference>
<dbReference type="GO" id="GO:0003677">
    <property type="term" value="F:DNA binding"/>
    <property type="evidence" value="ECO:0007669"/>
    <property type="project" value="UniProtKB-KW"/>
</dbReference>
<evidence type="ECO:0000259" key="4">
    <source>
        <dbReference type="PROSITE" id="PS50090"/>
    </source>
</evidence>
<name>A0A0R0H3L9_SOYBN</name>
<evidence type="ECO:0000256" key="2">
    <source>
        <dbReference type="ARBA" id="ARBA00023125"/>
    </source>
</evidence>
<evidence type="ECO:0000313" key="7">
    <source>
        <dbReference type="Proteomes" id="UP000008827"/>
    </source>
</evidence>
<dbReference type="Gene3D" id="1.10.10.60">
    <property type="entry name" value="Homeodomain-like"/>
    <property type="match status" value="1"/>
</dbReference>
<dbReference type="InterPro" id="IPR009057">
    <property type="entry name" value="Homeodomain-like_sf"/>
</dbReference>
<dbReference type="EnsemblPlants" id="KRH22243">
    <property type="protein sequence ID" value="KRH22243"/>
    <property type="gene ID" value="GLYMA_13G287800"/>
</dbReference>
<sequence>MKKNSKLVAYAKKHGHGNWRTVPAKALLRNKWSIIASHLSKQTNKETMNYWNTNIKKLKVYQNGRHTFNYTQTKSQHL</sequence>
<dbReference type="Gramene" id="KRH22243">
    <property type="protein sequence ID" value="KRH22243"/>
    <property type="gene ID" value="GLYMA_13G287800"/>
</dbReference>
<dbReference type="AlphaFoldDB" id="A0A0R0H3L9"/>
<reference evidence="6" key="2">
    <citation type="submission" date="2018-02" db="UniProtKB">
        <authorList>
            <consortium name="EnsemblPlants"/>
        </authorList>
    </citation>
    <scope>IDENTIFICATION</scope>
    <source>
        <strain evidence="6">Williams 82</strain>
    </source>
</reference>
<feature type="domain" description="Myb-like" evidence="4">
    <location>
        <begin position="1"/>
        <end position="55"/>
    </location>
</feature>
<dbReference type="SUPFAM" id="SSF46689">
    <property type="entry name" value="Homeodomain-like"/>
    <property type="match status" value="1"/>
</dbReference>
<evidence type="ECO:0000256" key="3">
    <source>
        <dbReference type="ARBA" id="ARBA00023242"/>
    </source>
</evidence>
<dbReference type="SMR" id="A0A0R0H3L9"/>
<keyword evidence="3" id="KW-0539">Nucleus</keyword>
<reference evidence="5" key="3">
    <citation type="submission" date="2018-07" db="EMBL/GenBank/DDBJ databases">
        <title>WGS assembly of Glycine max.</title>
        <authorList>
            <person name="Schmutz J."/>
            <person name="Cannon S."/>
            <person name="Schlueter J."/>
            <person name="Ma J."/>
            <person name="Mitros T."/>
            <person name="Nelson W."/>
            <person name="Hyten D."/>
            <person name="Song Q."/>
            <person name="Thelen J."/>
            <person name="Cheng J."/>
            <person name="Xu D."/>
            <person name="Hellsten U."/>
            <person name="May G."/>
            <person name="Yu Y."/>
            <person name="Sakurai T."/>
            <person name="Umezawa T."/>
            <person name="Bhattacharyya M."/>
            <person name="Sandhu D."/>
            <person name="Valliyodan B."/>
            <person name="Lindquist E."/>
            <person name="Peto M."/>
            <person name="Grant D."/>
            <person name="Shu S."/>
            <person name="Goodstein D."/>
            <person name="Barry K."/>
            <person name="Futrell-Griggs M."/>
            <person name="Abernathy B."/>
            <person name="Du J."/>
            <person name="Tian Z."/>
            <person name="Zhu L."/>
            <person name="Gill N."/>
            <person name="Joshi T."/>
            <person name="Libault M."/>
            <person name="Sethuraman A."/>
            <person name="Zhang X."/>
            <person name="Shinozaki K."/>
            <person name="Nguyen H."/>
            <person name="Wing R."/>
            <person name="Cregan P."/>
            <person name="Specht J."/>
            <person name="Grimwood J."/>
            <person name="Rokhsar D."/>
            <person name="Stacey G."/>
            <person name="Shoemaker R."/>
            <person name="Jackson S."/>
        </authorList>
    </citation>
    <scope>NUCLEOTIDE SEQUENCE</scope>
    <source>
        <tissue evidence="5">Callus</tissue>
    </source>
</reference>
<comment type="subcellular location">
    <subcellularLocation>
        <location evidence="1">Nucleus</location>
    </subcellularLocation>
</comment>
<dbReference type="InterPro" id="IPR001005">
    <property type="entry name" value="SANT/Myb"/>
</dbReference>
<dbReference type="Proteomes" id="UP000008827">
    <property type="component" value="Chromosome 13"/>
</dbReference>
<evidence type="ECO:0000313" key="6">
    <source>
        <dbReference type="EnsemblPlants" id="KRH22243"/>
    </source>
</evidence>
<dbReference type="InParanoid" id="A0A0R0H3L9"/>
<dbReference type="InterPro" id="IPR015495">
    <property type="entry name" value="Myb_TF_plants"/>
</dbReference>
<accession>A0A0R0H3L9</accession>
<keyword evidence="7" id="KW-1185">Reference proteome</keyword>
<protein>
    <recommendedName>
        <fullName evidence="4">Myb-like domain-containing protein</fullName>
    </recommendedName>
</protein>
<evidence type="ECO:0000313" key="5">
    <source>
        <dbReference type="EMBL" id="KRH22243.1"/>
    </source>
</evidence>
<dbReference type="PROSITE" id="PS50090">
    <property type="entry name" value="MYB_LIKE"/>
    <property type="match status" value="1"/>
</dbReference>
<proteinExistence type="predicted"/>